<feature type="transmembrane region" description="Helical" evidence="1">
    <location>
        <begin position="70"/>
        <end position="96"/>
    </location>
</feature>
<evidence type="ECO:0000256" key="1">
    <source>
        <dbReference type="SAM" id="Phobius"/>
    </source>
</evidence>
<reference evidence="3" key="1">
    <citation type="submission" date="2017-09" db="EMBL/GenBank/DDBJ databases">
        <title>Depth-based differentiation of microbial function through sediment-hosted aquifers and enrichment of novel symbionts in the deep terrestrial subsurface.</title>
        <authorList>
            <person name="Probst A.J."/>
            <person name="Ladd B."/>
            <person name="Jarett J.K."/>
            <person name="Geller-Mcgrath D.E."/>
            <person name="Sieber C.M.K."/>
            <person name="Emerson J.B."/>
            <person name="Anantharaman K."/>
            <person name="Thomas B.C."/>
            <person name="Malmstrom R."/>
            <person name="Stieglmeier M."/>
            <person name="Klingl A."/>
            <person name="Woyke T."/>
            <person name="Ryan C.M."/>
            <person name="Banfield J.F."/>
        </authorList>
    </citation>
    <scope>NUCLEOTIDE SEQUENCE [LARGE SCALE GENOMIC DNA]</scope>
</reference>
<evidence type="ECO:0000313" key="3">
    <source>
        <dbReference type="Proteomes" id="UP000229112"/>
    </source>
</evidence>
<keyword evidence="1" id="KW-0472">Membrane</keyword>
<dbReference type="EMBL" id="PFAY01000011">
    <property type="protein sequence ID" value="PIT93128.1"/>
    <property type="molecule type" value="Genomic_DNA"/>
</dbReference>
<keyword evidence="1" id="KW-0812">Transmembrane</keyword>
<feature type="transmembrane region" description="Helical" evidence="1">
    <location>
        <begin position="23"/>
        <end position="41"/>
    </location>
</feature>
<name>A0A2M6WK02_9BACT</name>
<evidence type="ECO:0000313" key="2">
    <source>
        <dbReference type="EMBL" id="PIT93128.1"/>
    </source>
</evidence>
<gene>
    <name evidence="2" type="ORF">COU06_01420</name>
</gene>
<organism evidence="2 3">
    <name type="scientific">Candidatus Harrisonbacteria bacterium CG10_big_fil_rev_8_21_14_0_10_38_8</name>
    <dbReference type="NCBI Taxonomy" id="1974582"/>
    <lineage>
        <taxon>Bacteria</taxon>
        <taxon>Candidatus Harrisoniibacteriota</taxon>
    </lineage>
</organism>
<proteinExistence type="predicted"/>
<keyword evidence="1" id="KW-1133">Transmembrane helix</keyword>
<comment type="caution">
    <text evidence="2">The sequence shown here is derived from an EMBL/GenBank/DDBJ whole genome shotgun (WGS) entry which is preliminary data.</text>
</comment>
<dbReference type="Proteomes" id="UP000229112">
    <property type="component" value="Unassembled WGS sequence"/>
</dbReference>
<dbReference type="AlphaFoldDB" id="A0A2M6WK02"/>
<feature type="transmembrane region" description="Helical" evidence="1">
    <location>
        <begin position="47"/>
        <end position="63"/>
    </location>
</feature>
<protein>
    <submittedName>
        <fullName evidence="2">Uncharacterized protein</fullName>
    </submittedName>
</protein>
<sequence length="97" mass="11140">MKSRVYKTKNRVKRFFVPHTKTYFLRGVAFFAAAFLFAGFFATFRGVAFFAAAFLFAGFFATFREVAFFAAAFLFAGFFATFRGAVFFFTGMKYFFA</sequence>
<accession>A0A2M6WK02</accession>